<comment type="subcellular location">
    <subcellularLocation>
        <location evidence="1">Membrane</location>
        <topology evidence="1">Multi-pass membrane protein</topology>
    </subcellularLocation>
</comment>
<dbReference type="STRING" id="2512241.A0A553I8E5"/>
<dbReference type="Proteomes" id="UP000319160">
    <property type="component" value="Unassembled WGS sequence"/>
</dbReference>
<comment type="similarity">
    <text evidence="2">Belongs to the purine-cytosine permease (2.A.39) family.</text>
</comment>
<feature type="transmembrane region" description="Helical" evidence="8">
    <location>
        <begin position="422"/>
        <end position="442"/>
    </location>
</feature>
<sequence length="602" mass="65187">MAGRRGVVDIVIPVIVPPYLGVLANDCCGHLVEVVDYLHGLARTYPPSRIVGLLRLFRSPNSAVLSSALSYTLISWTLGLIADMATMATIHDDEKVKKWDSTGTDIETGQVITYIDAAHNETPKDKSLYARLQAFAGKYGVEQRGIERVSSGERTDSSMSQVGTLWLSANMVVSSFAIGALAIPIFNLGYIDSALTIIFVNILGIIPVCFFSTFGPRFGLRQMVLSRFYFGYYGVKLVACFNILACIGWSAVNVIVGAQLIHAINNDVPGYAGIIVIAFSTLIICAFGYKLVHLYERWSWIPSFIIFLIVIGTFAKSGDFDARLPLTTGAAEAGAVLSFAASVFGFATGWTAYAADYTVYQPTDRPPTHVFLWTFAGLLFPLVFTELLGAAVATAIASNVAYSDAYSASGVGGLLAQVLVPTLGRFGEFCLVILALSIIANNCPNIYSVSLSLQVLARTTEHVPRFIWTGVGTAVYIAIAIPGYDHFEAALENFLLLIGYWLAIYEGVSLTEHFVFRRGFKGYRVEDYSNSKRLPPGFAALLAFAVGVAGAILGTAQVWFTGPIGRLCGAEFGGDVGFELAFSFTAITYLGLRSLETWYFGR</sequence>
<feature type="transmembrane region" description="Helical" evidence="8">
    <location>
        <begin position="463"/>
        <end position="482"/>
    </location>
</feature>
<dbReference type="GO" id="GO:0005886">
    <property type="term" value="C:plasma membrane"/>
    <property type="evidence" value="ECO:0007669"/>
    <property type="project" value="TreeGrafter"/>
</dbReference>
<evidence type="ECO:0000256" key="5">
    <source>
        <dbReference type="ARBA" id="ARBA00022692"/>
    </source>
</evidence>
<feature type="transmembrane region" description="Helical" evidence="8">
    <location>
        <begin position="335"/>
        <end position="359"/>
    </location>
</feature>
<feature type="transmembrane region" description="Helical" evidence="8">
    <location>
        <begin position="270"/>
        <end position="291"/>
    </location>
</feature>
<dbReference type="GO" id="GO:0022857">
    <property type="term" value="F:transmembrane transporter activity"/>
    <property type="evidence" value="ECO:0007669"/>
    <property type="project" value="InterPro"/>
</dbReference>
<protein>
    <recommendedName>
        <fullName evidence="11">Purine-cytosine permease</fullName>
    </recommendedName>
</protein>
<evidence type="ECO:0000313" key="10">
    <source>
        <dbReference type="Proteomes" id="UP000319160"/>
    </source>
</evidence>
<proteinExistence type="inferred from homology"/>
<dbReference type="EMBL" id="VFLP01000011">
    <property type="protein sequence ID" value="TRX96452.1"/>
    <property type="molecule type" value="Genomic_DNA"/>
</dbReference>
<comment type="caution">
    <text evidence="9">The sequence shown here is derived from an EMBL/GenBank/DDBJ whole genome shotgun (WGS) entry which is preliminary data.</text>
</comment>
<evidence type="ECO:0000256" key="4">
    <source>
        <dbReference type="ARBA" id="ARBA00022553"/>
    </source>
</evidence>
<dbReference type="PANTHER" id="PTHR31806:SF1">
    <property type="entry name" value="PURINE-CYTOSINE PERMEASE FCY2-RELATED"/>
    <property type="match status" value="1"/>
</dbReference>
<dbReference type="Pfam" id="PF02133">
    <property type="entry name" value="Transp_cyt_pur"/>
    <property type="match status" value="1"/>
</dbReference>
<evidence type="ECO:0000313" key="9">
    <source>
        <dbReference type="EMBL" id="TRX96452.1"/>
    </source>
</evidence>
<evidence type="ECO:0000256" key="2">
    <source>
        <dbReference type="ARBA" id="ARBA00008974"/>
    </source>
</evidence>
<dbReference type="CDD" id="cd11484">
    <property type="entry name" value="SLC-NCS1sbd_CobB-like"/>
    <property type="match status" value="1"/>
</dbReference>
<name>A0A553I8E5_9PEZI</name>
<reference evidence="10" key="1">
    <citation type="submission" date="2019-06" db="EMBL/GenBank/DDBJ databases">
        <title>Draft genome sequence of the griseofulvin-producing fungus Xylaria cubensis strain G536.</title>
        <authorList>
            <person name="Mead M.E."/>
            <person name="Raja H.A."/>
            <person name="Steenwyk J.L."/>
            <person name="Knowles S.L."/>
            <person name="Oberlies N.H."/>
            <person name="Rokas A."/>
        </authorList>
    </citation>
    <scope>NUCLEOTIDE SEQUENCE [LARGE SCALE GENOMIC DNA]</scope>
    <source>
        <strain evidence="10">G536</strain>
    </source>
</reference>
<feature type="transmembrane region" description="Helical" evidence="8">
    <location>
        <begin position="537"/>
        <end position="560"/>
    </location>
</feature>
<dbReference type="InterPro" id="IPR001248">
    <property type="entry name" value="Pur-cyt_permease"/>
</dbReference>
<keyword evidence="6 8" id="KW-1133">Transmembrane helix</keyword>
<evidence type="ECO:0000256" key="7">
    <source>
        <dbReference type="ARBA" id="ARBA00023136"/>
    </source>
</evidence>
<evidence type="ECO:0008006" key="11">
    <source>
        <dbReference type="Google" id="ProtNLM"/>
    </source>
</evidence>
<dbReference type="InterPro" id="IPR026030">
    <property type="entry name" value="Pur-cyt_permease_Fcy2/21/22"/>
</dbReference>
<dbReference type="OrthoDB" id="2116389at2759"/>
<feature type="transmembrane region" description="Helical" evidence="8">
    <location>
        <begin position="237"/>
        <end position="264"/>
    </location>
</feature>
<gene>
    <name evidence="9" type="ORF">FHL15_002724</name>
</gene>
<dbReference type="PANTHER" id="PTHR31806">
    <property type="entry name" value="PURINE-CYTOSINE PERMEASE FCY2-RELATED"/>
    <property type="match status" value="1"/>
</dbReference>
<dbReference type="GO" id="GO:0015851">
    <property type="term" value="P:nucleobase transport"/>
    <property type="evidence" value="ECO:0007669"/>
    <property type="project" value="UniProtKB-ARBA"/>
</dbReference>
<dbReference type="AlphaFoldDB" id="A0A553I8E5"/>
<keyword evidence="4" id="KW-0597">Phosphoprotein</keyword>
<keyword evidence="3" id="KW-0813">Transport</keyword>
<evidence type="ECO:0000256" key="3">
    <source>
        <dbReference type="ARBA" id="ARBA00022448"/>
    </source>
</evidence>
<feature type="transmembrane region" description="Helical" evidence="8">
    <location>
        <begin position="494"/>
        <end position="516"/>
    </location>
</feature>
<keyword evidence="7 8" id="KW-0472">Membrane</keyword>
<feature type="transmembrane region" description="Helical" evidence="8">
    <location>
        <begin position="194"/>
        <end position="216"/>
    </location>
</feature>
<evidence type="ECO:0000256" key="6">
    <source>
        <dbReference type="ARBA" id="ARBA00022989"/>
    </source>
</evidence>
<keyword evidence="10" id="KW-1185">Reference proteome</keyword>
<feature type="transmembrane region" description="Helical" evidence="8">
    <location>
        <begin position="298"/>
        <end position="315"/>
    </location>
</feature>
<evidence type="ECO:0000256" key="1">
    <source>
        <dbReference type="ARBA" id="ARBA00004141"/>
    </source>
</evidence>
<dbReference type="FunFam" id="1.10.4160.10:FF:000002">
    <property type="entry name" value="Purine-cytosine permease fcyB"/>
    <property type="match status" value="1"/>
</dbReference>
<evidence type="ECO:0000256" key="8">
    <source>
        <dbReference type="SAM" id="Phobius"/>
    </source>
</evidence>
<keyword evidence="5 8" id="KW-0812">Transmembrane</keyword>
<dbReference type="GO" id="GO:0000329">
    <property type="term" value="C:fungal-type vacuole membrane"/>
    <property type="evidence" value="ECO:0007669"/>
    <property type="project" value="TreeGrafter"/>
</dbReference>
<feature type="transmembrane region" description="Helical" evidence="8">
    <location>
        <begin position="371"/>
        <end position="402"/>
    </location>
</feature>
<dbReference type="Gene3D" id="1.10.4160.10">
    <property type="entry name" value="Hydantoin permease"/>
    <property type="match status" value="1"/>
</dbReference>
<feature type="transmembrane region" description="Helical" evidence="8">
    <location>
        <begin position="164"/>
        <end position="188"/>
    </location>
</feature>
<organism evidence="9 10">
    <name type="scientific">Xylaria flabelliformis</name>
    <dbReference type="NCBI Taxonomy" id="2512241"/>
    <lineage>
        <taxon>Eukaryota</taxon>
        <taxon>Fungi</taxon>
        <taxon>Dikarya</taxon>
        <taxon>Ascomycota</taxon>
        <taxon>Pezizomycotina</taxon>
        <taxon>Sordariomycetes</taxon>
        <taxon>Xylariomycetidae</taxon>
        <taxon>Xylariales</taxon>
        <taxon>Xylariaceae</taxon>
        <taxon>Xylaria</taxon>
    </lineage>
</organism>
<accession>A0A553I8E5</accession>